<sequence length="340" mass="39481">MKREKRDFAKGFSTVNIDVSLKLAYGVGESSTSCDNSSNSYGSSCAFGSGTGSEIVPIKELKSRLWAFNLKHVGQIFVDVNYFRLKVLQYSIETGYKYQFLKNDLERVTVYCAKRKSTSCLWRVHVIYEFDSFVIKTMHSKHFCGFVCKDVNSYLMSSKLVENLILEIVRGMPLVKPRDLMTTFKTDYRLDIIYYYVYTAKKMALEEIHASHHEFFTCAEKLKKYGGLPVQRFLTDIRLENWANAYFRGYGEMCSTLAECFNAWITKERFLPITPMLFGIMKKMMEMSWNRLEESMKWNSVLCPKMEIVLASKVPCYVLQLHSLMLPFKLGVFVFGIMYS</sequence>
<gene>
    <name evidence="2" type="ORF">IFM89_027216</name>
</gene>
<accession>A0A835LBU7</accession>
<name>A0A835LBU7_9MAGN</name>
<dbReference type="Proteomes" id="UP000631114">
    <property type="component" value="Unassembled WGS sequence"/>
</dbReference>
<dbReference type="InterPro" id="IPR004332">
    <property type="entry name" value="Transposase_MuDR"/>
</dbReference>
<evidence type="ECO:0000313" key="2">
    <source>
        <dbReference type="EMBL" id="KAF9589688.1"/>
    </source>
</evidence>
<dbReference type="PANTHER" id="PTHR31973:SF187">
    <property type="entry name" value="MUTATOR TRANSPOSASE MUDRA PROTEIN"/>
    <property type="match status" value="1"/>
</dbReference>
<evidence type="ECO:0000313" key="3">
    <source>
        <dbReference type="Proteomes" id="UP000631114"/>
    </source>
</evidence>
<dbReference type="Pfam" id="PF03108">
    <property type="entry name" value="DBD_Tnp_Mut"/>
    <property type="match status" value="1"/>
</dbReference>
<dbReference type="OrthoDB" id="683469at2759"/>
<protein>
    <recommendedName>
        <fullName evidence="1">Transposase MuDR plant domain-containing protein</fullName>
    </recommendedName>
</protein>
<dbReference type="AlphaFoldDB" id="A0A835LBU7"/>
<keyword evidence="3" id="KW-1185">Reference proteome</keyword>
<feature type="domain" description="Transposase MuDR plant" evidence="1">
    <location>
        <begin position="72"/>
        <end position="126"/>
    </location>
</feature>
<reference evidence="2 3" key="1">
    <citation type="submission" date="2020-10" db="EMBL/GenBank/DDBJ databases">
        <title>The Coptis chinensis genome and diversification of protoberbering-type alkaloids.</title>
        <authorList>
            <person name="Wang B."/>
            <person name="Shu S."/>
            <person name="Song C."/>
            <person name="Liu Y."/>
        </authorList>
    </citation>
    <scope>NUCLEOTIDE SEQUENCE [LARGE SCALE GENOMIC DNA]</scope>
    <source>
        <strain evidence="2">HL-2020</strain>
        <tissue evidence="2">Leaf</tissue>
    </source>
</reference>
<dbReference type="PANTHER" id="PTHR31973">
    <property type="entry name" value="POLYPROTEIN, PUTATIVE-RELATED"/>
    <property type="match status" value="1"/>
</dbReference>
<evidence type="ECO:0000259" key="1">
    <source>
        <dbReference type="Pfam" id="PF03108"/>
    </source>
</evidence>
<dbReference type="EMBL" id="JADFTS010000009">
    <property type="protein sequence ID" value="KAF9589688.1"/>
    <property type="molecule type" value="Genomic_DNA"/>
</dbReference>
<comment type="caution">
    <text evidence="2">The sequence shown here is derived from an EMBL/GenBank/DDBJ whole genome shotgun (WGS) entry which is preliminary data.</text>
</comment>
<proteinExistence type="predicted"/>
<organism evidence="2 3">
    <name type="scientific">Coptis chinensis</name>
    <dbReference type="NCBI Taxonomy" id="261450"/>
    <lineage>
        <taxon>Eukaryota</taxon>
        <taxon>Viridiplantae</taxon>
        <taxon>Streptophyta</taxon>
        <taxon>Embryophyta</taxon>
        <taxon>Tracheophyta</taxon>
        <taxon>Spermatophyta</taxon>
        <taxon>Magnoliopsida</taxon>
        <taxon>Ranunculales</taxon>
        <taxon>Ranunculaceae</taxon>
        <taxon>Coptidoideae</taxon>
        <taxon>Coptis</taxon>
    </lineage>
</organism>